<dbReference type="GO" id="GO:0003677">
    <property type="term" value="F:DNA binding"/>
    <property type="evidence" value="ECO:0007669"/>
    <property type="project" value="UniProtKB-KW"/>
</dbReference>
<dbReference type="PROSITE" id="PS50995">
    <property type="entry name" value="HTH_MARR_2"/>
    <property type="match status" value="1"/>
</dbReference>
<dbReference type="PRINTS" id="PR00598">
    <property type="entry name" value="HTHMARR"/>
</dbReference>
<accession>A0A0R1UJ34</accession>
<evidence type="ECO:0000313" key="6">
    <source>
        <dbReference type="Proteomes" id="UP000051580"/>
    </source>
</evidence>
<dbReference type="InterPro" id="IPR036390">
    <property type="entry name" value="WH_DNA-bd_sf"/>
</dbReference>
<evidence type="ECO:0000256" key="1">
    <source>
        <dbReference type="ARBA" id="ARBA00023015"/>
    </source>
</evidence>
<reference evidence="5 6" key="1">
    <citation type="journal article" date="2015" name="Genome Announc.">
        <title>Expanding the biotechnology potential of lactobacilli through comparative genomics of 213 strains and associated genera.</title>
        <authorList>
            <person name="Sun Z."/>
            <person name="Harris H.M."/>
            <person name="McCann A."/>
            <person name="Guo C."/>
            <person name="Argimon S."/>
            <person name="Zhang W."/>
            <person name="Yang X."/>
            <person name="Jeffery I.B."/>
            <person name="Cooney J.C."/>
            <person name="Kagawa T.F."/>
            <person name="Liu W."/>
            <person name="Song Y."/>
            <person name="Salvetti E."/>
            <person name="Wrobel A."/>
            <person name="Rasinkangas P."/>
            <person name="Parkhill J."/>
            <person name="Rea M.C."/>
            <person name="O'Sullivan O."/>
            <person name="Ritari J."/>
            <person name="Douillard F.P."/>
            <person name="Paul Ross R."/>
            <person name="Yang R."/>
            <person name="Briner A.E."/>
            <person name="Felis G.E."/>
            <person name="de Vos W.M."/>
            <person name="Barrangou R."/>
            <person name="Klaenhammer T.R."/>
            <person name="Caufield P.W."/>
            <person name="Cui Y."/>
            <person name="Zhang H."/>
            <person name="O'Toole P.W."/>
        </authorList>
    </citation>
    <scope>NUCLEOTIDE SEQUENCE [LARGE SCALE GENOMIC DNA]</scope>
    <source>
        <strain evidence="5 6">DSM 16381</strain>
    </source>
</reference>
<dbReference type="InterPro" id="IPR036388">
    <property type="entry name" value="WH-like_DNA-bd_sf"/>
</dbReference>
<dbReference type="PANTHER" id="PTHR33164">
    <property type="entry name" value="TRANSCRIPTIONAL REGULATOR, MARR FAMILY"/>
    <property type="match status" value="1"/>
</dbReference>
<dbReference type="Proteomes" id="UP000051580">
    <property type="component" value="Unassembled WGS sequence"/>
</dbReference>
<dbReference type="GO" id="GO:0003700">
    <property type="term" value="F:DNA-binding transcription factor activity"/>
    <property type="evidence" value="ECO:0007669"/>
    <property type="project" value="InterPro"/>
</dbReference>
<keyword evidence="1" id="KW-0805">Transcription regulation</keyword>
<dbReference type="InterPro" id="IPR039422">
    <property type="entry name" value="MarR/SlyA-like"/>
</dbReference>
<sequence>MTDSSRDLLKSFGKLLQNRAFLMAVGRQAGMGGHGDGGPRGGNRGQGKLMKVLAQTPNGLTNAEIAEILDIRPSSVSATISRLVDAGFVERIPSTTDKRAVIVRLSDKGRELFAQYDERIDTTADELFGGLTPDEQAQLDHLLTKLSHQIGDLDWGDFMGHMHGWPHPGMGGRDMGQRPHF</sequence>
<dbReference type="CDD" id="cd00090">
    <property type="entry name" value="HTH_ARSR"/>
    <property type="match status" value="1"/>
</dbReference>
<evidence type="ECO:0000259" key="4">
    <source>
        <dbReference type="PROSITE" id="PS50995"/>
    </source>
</evidence>
<dbReference type="InterPro" id="IPR023187">
    <property type="entry name" value="Tscrpt_reg_MarR-type_CS"/>
</dbReference>
<dbReference type="SUPFAM" id="SSF46785">
    <property type="entry name" value="Winged helix' DNA-binding domain"/>
    <property type="match status" value="1"/>
</dbReference>
<feature type="domain" description="HTH marR-type" evidence="4">
    <location>
        <begin position="5"/>
        <end position="148"/>
    </location>
</feature>
<dbReference type="RefSeq" id="WP_057735058.1">
    <property type="nucleotide sequence ID" value="NZ_AZFS01000064.1"/>
</dbReference>
<keyword evidence="6" id="KW-1185">Reference proteome</keyword>
<dbReference type="InterPro" id="IPR000835">
    <property type="entry name" value="HTH_MarR-typ"/>
</dbReference>
<dbReference type="SMART" id="SM00347">
    <property type="entry name" value="HTH_MARR"/>
    <property type="match status" value="1"/>
</dbReference>
<dbReference type="EMBL" id="AZFS01000064">
    <property type="protein sequence ID" value="KRL93340.1"/>
    <property type="molecule type" value="Genomic_DNA"/>
</dbReference>
<dbReference type="Pfam" id="PF01047">
    <property type="entry name" value="MarR"/>
    <property type="match status" value="1"/>
</dbReference>
<dbReference type="PROSITE" id="PS01117">
    <property type="entry name" value="HTH_MARR_1"/>
    <property type="match status" value="1"/>
</dbReference>
<keyword evidence="2" id="KW-0238">DNA-binding</keyword>
<dbReference type="PANTHER" id="PTHR33164:SF43">
    <property type="entry name" value="HTH-TYPE TRANSCRIPTIONAL REPRESSOR YETL"/>
    <property type="match status" value="1"/>
</dbReference>
<name>A0A0R1UJ34_9LACO</name>
<organism evidence="5 6">
    <name type="scientific">Levilactobacillus hammesii DSM 16381</name>
    <dbReference type="NCBI Taxonomy" id="1423753"/>
    <lineage>
        <taxon>Bacteria</taxon>
        <taxon>Bacillati</taxon>
        <taxon>Bacillota</taxon>
        <taxon>Bacilli</taxon>
        <taxon>Lactobacillales</taxon>
        <taxon>Lactobacillaceae</taxon>
        <taxon>Levilactobacillus</taxon>
    </lineage>
</organism>
<dbReference type="PATRIC" id="fig|1423753.3.peg.1263"/>
<evidence type="ECO:0000256" key="3">
    <source>
        <dbReference type="ARBA" id="ARBA00023163"/>
    </source>
</evidence>
<evidence type="ECO:0000313" key="5">
    <source>
        <dbReference type="EMBL" id="KRL93340.1"/>
    </source>
</evidence>
<gene>
    <name evidence="5" type="ORF">FD28_GL001215</name>
</gene>
<evidence type="ECO:0000256" key="2">
    <source>
        <dbReference type="ARBA" id="ARBA00023125"/>
    </source>
</evidence>
<comment type="caution">
    <text evidence="5">The sequence shown here is derived from an EMBL/GenBank/DDBJ whole genome shotgun (WGS) entry which is preliminary data.</text>
</comment>
<proteinExistence type="predicted"/>
<dbReference type="Gene3D" id="1.10.10.10">
    <property type="entry name" value="Winged helix-like DNA-binding domain superfamily/Winged helix DNA-binding domain"/>
    <property type="match status" value="1"/>
</dbReference>
<protein>
    <submittedName>
        <fullName evidence="5">Transcriptional regulator</fullName>
    </submittedName>
</protein>
<dbReference type="AlphaFoldDB" id="A0A0R1UJ34"/>
<dbReference type="InterPro" id="IPR011991">
    <property type="entry name" value="ArsR-like_HTH"/>
</dbReference>
<keyword evidence="3" id="KW-0804">Transcription</keyword>
<dbReference type="STRING" id="1423753.FD28_GL001215"/>
<dbReference type="OrthoDB" id="3242809at2"/>
<dbReference type="GO" id="GO:0006950">
    <property type="term" value="P:response to stress"/>
    <property type="evidence" value="ECO:0007669"/>
    <property type="project" value="TreeGrafter"/>
</dbReference>